<proteinExistence type="predicted"/>
<dbReference type="InterPro" id="IPR011057">
    <property type="entry name" value="Mss4-like_sf"/>
</dbReference>
<dbReference type="AlphaFoldDB" id="A0A235ERL7"/>
<organism evidence="1 2">
    <name type="scientific">Acidovorax kalamii</name>
    <dbReference type="NCBI Taxonomy" id="2004485"/>
    <lineage>
        <taxon>Bacteria</taxon>
        <taxon>Pseudomonadati</taxon>
        <taxon>Pseudomonadota</taxon>
        <taxon>Betaproteobacteria</taxon>
        <taxon>Burkholderiales</taxon>
        <taxon>Comamonadaceae</taxon>
        <taxon>Acidovorax</taxon>
    </lineage>
</organism>
<protein>
    <recommendedName>
        <fullName evidence="3">CENP-V/GFA domain-containing protein</fullName>
    </recommendedName>
</protein>
<evidence type="ECO:0008006" key="3">
    <source>
        <dbReference type="Google" id="ProtNLM"/>
    </source>
</evidence>
<evidence type="ECO:0000313" key="2">
    <source>
        <dbReference type="Proteomes" id="UP000215441"/>
    </source>
</evidence>
<keyword evidence="2" id="KW-1185">Reference proteome</keyword>
<gene>
    <name evidence="1" type="ORF">CBY09_05615</name>
</gene>
<accession>A0A235ERL7</accession>
<name>A0A235ERL7_9BURK</name>
<dbReference type="RefSeq" id="WP_094288041.1">
    <property type="nucleotide sequence ID" value="NZ_NOIG01000004.1"/>
</dbReference>
<dbReference type="Proteomes" id="UP000215441">
    <property type="component" value="Unassembled WGS sequence"/>
</dbReference>
<dbReference type="SUPFAM" id="SSF51316">
    <property type="entry name" value="Mss4-like"/>
    <property type="match status" value="1"/>
</dbReference>
<comment type="caution">
    <text evidence="1">The sequence shown here is derived from an EMBL/GenBank/DDBJ whole genome shotgun (WGS) entry which is preliminary data.</text>
</comment>
<evidence type="ECO:0000313" key="1">
    <source>
        <dbReference type="EMBL" id="OYD51688.1"/>
    </source>
</evidence>
<dbReference type="OrthoDB" id="5500342at2"/>
<dbReference type="Pfam" id="PF19648">
    <property type="entry name" value="DUF6151"/>
    <property type="match status" value="1"/>
</dbReference>
<dbReference type="EMBL" id="NOIG01000004">
    <property type="protein sequence ID" value="OYD51688.1"/>
    <property type="molecule type" value="Genomic_DNA"/>
</dbReference>
<reference evidence="1 2" key="1">
    <citation type="submission" date="2017-07" db="EMBL/GenBank/DDBJ databases">
        <title>Acidovorax KNDSW TSA 6 genome sequence and assembly.</title>
        <authorList>
            <person name="Mayilraj S."/>
        </authorList>
    </citation>
    <scope>NUCLEOTIDE SEQUENCE [LARGE SCALE GENOMIC DNA]</scope>
    <source>
        <strain evidence="1 2">KNDSW-TSA6</strain>
    </source>
</reference>
<dbReference type="InterPro" id="IPR046149">
    <property type="entry name" value="DUF6151"/>
</dbReference>
<sequence>MNHRFQCQCGQLVGEVAHTRSAIHAICYCRDCQAYAHHLGQADAALDALAGTEVVGTHARNVSFSSGIDQLACLSLSEGGLLRWYARCCNTPLANTGRDWRMPYVGLVHLCLRAGGAPLVPAFVPVQMHLETASAQGTPPRTGWSQLRALLGFMPRIAAARFTGSFRRTPFFTATGVPVVAVRVLTAAERERAMAAV</sequence>
<dbReference type="Gene3D" id="3.90.1590.10">
    <property type="entry name" value="glutathione-dependent formaldehyde- activating enzyme (gfa)"/>
    <property type="match status" value="1"/>
</dbReference>